<dbReference type="AlphaFoldDB" id="E8RUG0"/>
<dbReference type="HOGENOM" id="CLU_076333_2_2_5"/>
<feature type="compositionally biased region" description="Low complexity" evidence="10">
    <location>
        <begin position="108"/>
        <end position="119"/>
    </location>
</feature>
<accession>E8RUG0</accession>
<dbReference type="eggNOG" id="COG0810">
    <property type="taxonomic scope" value="Bacteria"/>
</dbReference>
<dbReference type="Pfam" id="PF03544">
    <property type="entry name" value="TonB_C"/>
    <property type="match status" value="1"/>
</dbReference>
<evidence type="ECO:0000256" key="3">
    <source>
        <dbReference type="ARBA" id="ARBA00022448"/>
    </source>
</evidence>
<evidence type="ECO:0000256" key="5">
    <source>
        <dbReference type="ARBA" id="ARBA00022519"/>
    </source>
</evidence>
<name>E8RUG0_ASTEC</name>
<comment type="subcellular location">
    <subcellularLocation>
        <location evidence="1">Cell inner membrane</location>
        <topology evidence="1">Single-pass membrane protein</topology>
        <orientation evidence="1">Periplasmic side</orientation>
    </subcellularLocation>
</comment>
<evidence type="ECO:0000259" key="11">
    <source>
        <dbReference type="PROSITE" id="PS52015"/>
    </source>
</evidence>
<feature type="region of interest" description="Disordered" evidence="10">
    <location>
        <begin position="52"/>
        <end position="132"/>
    </location>
</feature>
<keyword evidence="6" id="KW-0812">Transmembrane</keyword>
<evidence type="ECO:0000256" key="4">
    <source>
        <dbReference type="ARBA" id="ARBA00022475"/>
    </source>
</evidence>
<sequence length="224" mass="23863">MKAVSPGGRLVILLLSAALHALPLAGLWQWAQSAPEAPPEPDALTIEMVRLAPPQPPSERPPGPVQTEATARKAPPRQVLERVPDASVEPLRVPPPEEAAPLEKPSDARPAPATTAPASKPAPPAPKAVSASPDWRARLLAHIEQHKRYPAEARIRRQQGAAVVCFTVDAQGKVLSRRLLRSSGVPSLDAEALRVLRAASPLPVPAEAGLQGQEIVVVLEFFIR</sequence>
<dbReference type="GO" id="GO:0031992">
    <property type="term" value="F:energy transducer activity"/>
    <property type="evidence" value="ECO:0007669"/>
    <property type="project" value="TreeGrafter"/>
</dbReference>
<dbReference type="NCBIfam" id="TIGR01352">
    <property type="entry name" value="tonB_Cterm"/>
    <property type="match status" value="1"/>
</dbReference>
<dbReference type="GO" id="GO:0098797">
    <property type="term" value="C:plasma membrane protein complex"/>
    <property type="evidence" value="ECO:0007669"/>
    <property type="project" value="TreeGrafter"/>
</dbReference>
<dbReference type="OrthoDB" id="7174004at2"/>
<keyword evidence="8" id="KW-1133">Transmembrane helix</keyword>
<dbReference type="SUPFAM" id="SSF74653">
    <property type="entry name" value="TolA/TonB C-terminal domain"/>
    <property type="match status" value="1"/>
</dbReference>
<protein>
    <submittedName>
        <fullName evidence="12">TonB family protein</fullName>
    </submittedName>
</protein>
<feature type="domain" description="TonB C-terminal" evidence="11">
    <location>
        <begin position="134"/>
        <end position="224"/>
    </location>
</feature>
<evidence type="ECO:0000313" key="13">
    <source>
        <dbReference type="Proteomes" id="UP000001492"/>
    </source>
</evidence>
<organism evidence="12 13">
    <name type="scientific">Asticcacaulis excentricus (strain ATCC 15261 / DSM 4724 / KCTC 12464 / NCIMB 9791 / VKM B-1370 / CB 48)</name>
    <dbReference type="NCBI Taxonomy" id="573065"/>
    <lineage>
        <taxon>Bacteria</taxon>
        <taxon>Pseudomonadati</taxon>
        <taxon>Pseudomonadota</taxon>
        <taxon>Alphaproteobacteria</taxon>
        <taxon>Caulobacterales</taxon>
        <taxon>Caulobacteraceae</taxon>
        <taxon>Asticcacaulis</taxon>
    </lineage>
</organism>
<dbReference type="InterPro" id="IPR037682">
    <property type="entry name" value="TonB_C"/>
</dbReference>
<dbReference type="EMBL" id="CP002396">
    <property type="protein sequence ID" value="ADU14048.1"/>
    <property type="molecule type" value="Genomic_DNA"/>
</dbReference>
<dbReference type="PANTHER" id="PTHR33446">
    <property type="entry name" value="PROTEIN TONB-RELATED"/>
    <property type="match status" value="1"/>
</dbReference>
<keyword evidence="3" id="KW-0813">Transport</keyword>
<gene>
    <name evidence="12" type="ordered locus">Astex_2396</name>
</gene>
<dbReference type="KEGG" id="aex:Astex_2396"/>
<dbReference type="STRING" id="573065.Astex_2396"/>
<dbReference type="GO" id="GO:0015031">
    <property type="term" value="P:protein transport"/>
    <property type="evidence" value="ECO:0007669"/>
    <property type="project" value="UniProtKB-KW"/>
</dbReference>
<dbReference type="GO" id="GO:0055085">
    <property type="term" value="P:transmembrane transport"/>
    <property type="evidence" value="ECO:0007669"/>
    <property type="project" value="InterPro"/>
</dbReference>
<evidence type="ECO:0000256" key="9">
    <source>
        <dbReference type="ARBA" id="ARBA00023136"/>
    </source>
</evidence>
<evidence type="ECO:0000256" key="2">
    <source>
        <dbReference type="ARBA" id="ARBA00006555"/>
    </source>
</evidence>
<evidence type="ECO:0000256" key="7">
    <source>
        <dbReference type="ARBA" id="ARBA00022927"/>
    </source>
</evidence>
<keyword evidence="9" id="KW-0472">Membrane</keyword>
<keyword evidence="4" id="KW-1003">Cell membrane</keyword>
<keyword evidence="5" id="KW-0997">Cell inner membrane</keyword>
<comment type="similarity">
    <text evidence="2">Belongs to the TonB family.</text>
</comment>
<reference evidence="13" key="1">
    <citation type="submission" date="2010-12" db="EMBL/GenBank/DDBJ databases">
        <title>Complete sequence of chromosome 2 of Asticcacaulis excentricus CB 48.</title>
        <authorList>
            <consortium name="US DOE Joint Genome Institute"/>
            <person name="Lucas S."/>
            <person name="Copeland A."/>
            <person name="Lapidus A."/>
            <person name="Cheng J.-F."/>
            <person name="Bruce D."/>
            <person name="Goodwin L."/>
            <person name="Pitluck S."/>
            <person name="Teshima H."/>
            <person name="Davenport K."/>
            <person name="Detter J.C."/>
            <person name="Han C."/>
            <person name="Tapia R."/>
            <person name="Land M."/>
            <person name="Hauser L."/>
            <person name="Jeffries C."/>
            <person name="Kyrpides N."/>
            <person name="Ivanova N."/>
            <person name="Ovchinnikova G."/>
            <person name="Brun Y.V."/>
            <person name="Woyke T."/>
        </authorList>
    </citation>
    <scope>NUCLEOTIDE SEQUENCE [LARGE SCALE GENOMIC DNA]</scope>
    <source>
        <strain evidence="13">ATCC 15261 / DSM 4724 / KCTC 12464 / NCIMB 9791 / VKM B-1370 / CB 48</strain>
    </source>
</reference>
<evidence type="ECO:0000256" key="1">
    <source>
        <dbReference type="ARBA" id="ARBA00004383"/>
    </source>
</evidence>
<dbReference type="Gene3D" id="3.30.1150.10">
    <property type="match status" value="1"/>
</dbReference>
<keyword evidence="7" id="KW-0653">Protein transport</keyword>
<feature type="compositionally biased region" description="Pro residues" evidence="10">
    <location>
        <begin position="53"/>
        <end position="64"/>
    </location>
</feature>
<proteinExistence type="inferred from homology"/>
<evidence type="ECO:0000256" key="6">
    <source>
        <dbReference type="ARBA" id="ARBA00022692"/>
    </source>
</evidence>
<evidence type="ECO:0000256" key="8">
    <source>
        <dbReference type="ARBA" id="ARBA00022989"/>
    </source>
</evidence>
<dbReference type="PROSITE" id="PS52015">
    <property type="entry name" value="TONB_CTD"/>
    <property type="match status" value="1"/>
</dbReference>
<evidence type="ECO:0000256" key="10">
    <source>
        <dbReference type="SAM" id="MobiDB-lite"/>
    </source>
</evidence>
<dbReference type="InterPro" id="IPR006260">
    <property type="entry name" value="TonB/TolA_C"/>
</dbReference>
<evidence type="ECO:0000313" key="12">
    <source>
        <dbReference type="EMBL" id="ADU14048.1"/>
    </source>
</evidence>
<dbReference type="Proteomes" id="UP000001492">
    <property type="component" value="Chromosome 2"/>
</dbReference>
<dbReference type="InterPro" id="IPR051045">
    <property type="entry name" value="TonB-dependent_transducer"/>
</dbReference>
<dbReference type="PANTHER" id="PTHR33446:SF2">
    <property type="entry name" value="PROTEIN TONB"/>
    <property type="match status" value="1"/>
</dbReference>
<keyword evidence="13" id="KW-1185">Reference proteome</keyword>